<gene>
    <name evidence="2" type="ORF">GCM10010466_12830</name>
</gene>
<proteinExistence type="predicted"/>
<feature type="transmembrane region" description="Helical" evidence="1">
    <location>
        <begin position="479"/>
        <end position="502"/>
    </location>
</feature>
<dbReference type="Proteomes" id="UP001500320">
    <property type="component" value="Unassembled WGS sequence"/>
</dbReference>
<dbReference type="Pfam" id="PF19814">
    <property type="entry name" value="DUF6297"/>
    <property type="match status" value="1"/>
</dbReference>
<evidence type="ECO:0008006" key="4">
    <source>
        <dbReference type="Google" id="ProtNLM"/>
    </source>
</evidence>
<keyword evidence="1" id="KW-1133">Transmembrane helix</keyword>
<keyword evidence="1" id="KW-0472">Membrane</keyword>
<dbReference type="EMBL" id="BAAAUT010000008">
    <property type="protein sequence ID" value="GAA3123370.1"/>
    <property type="molecule type" value="Genomic_DNA"/>
</dbReference>
<protein>
    <recommendedName>
        <fullName evidence="4">ABC-2 type transport system permease protein</fullName>
    </recommendedName>
</protein>
<sequence>MSTVPAVRAFIRARGRRRRGWTDRYTAVFGLAMAAVVLAEPASRMLAAALRPGDPSRAGAGVALLLLVYAGLLAAARVIGPVVPRPADAAWLLLSPLDRRGVLGRPAGLLLAVSAAAGAVLGVGALAVLGAPDLPAVRLAAAAVLGIAAATGGAAAAVLAQASREQASWTVPAAAAATVLTAAVVLSSSAPGHRLLSLAASAPPALGAALAGLSAVPAAALVRRAWAALERIPARTLLAASTRAGRAAAVAAALDPGVVTWAAEEQHWRGRVLRSRPWPALPAPSAVAWQDWRRLARRPWPVAVLAAVAALPALAAGAIGSGPAGAVTDPAASTAVGTAVDGSGPLGTAAATAADAMAGGLVVAGLVVAGALAAALAGVSGARRDASDPALARMLGTGPRRVLAARALLPGLLGAAWLVLALAGLTLSGALPAGPWWLLGALAAPASAAGALRAARRPPPDHALPVIDTPMGVIPTGPIIWALTGIDLAVLGSLPLIGALASGSAEPGGLLAAQALLGAAVLAGFLLRSGRREAG</sequence>
<feature type="transmembrane region" description="Helical" evidence="1">
    <location>
        <begin position="300"/>
        <end position="320"/>
    </location>
</feature>
<feature type="transmembrane region" description="Helical" evidence="1">
    <location>
        <begin position="508"/>
        <end position="527"/>
    </location>
</feature>
<evidence type="ECO:0000313" key="2">
    <source>
        <dbReference type="EMBL" id="GAA3123370.1"/>
    </source>
</evidence>
<feature type="transmembrane region" description="Helical" evidence="1">
    <location>
        <begin position="137"/>
        <end position="159"/>
    </location>
</feature>
<feature type="transmembrane region" description="Helical" evidence="1">
    <location>
        <begin position="59"/>
        <end position="79"/>
    </location>
</feature>
<name>A0ABP6MWD2_9ACTN</name>
<evidence type="ECO:0000313" key="3">
    <source>
        <dbReference type="Proteomes" id="UP001500320"/>
    </source>
</evidence>
<feature type="transmembrane region" description="Helical" evidence="1">
    <location>
        <begin position="361"/>
        <end position="382"/>
    </location>
</feature>
<organism evidence="2 3">
    <name type="scientific">Planomonospora alba</name>
    <dbReference type="NCBI Taxonomy" id="161354"/>
    <lineage>
        <taxon>Bacteria</taxon>
        <taxon>Bacillati</taxon>
        <taxon>Actinomycetota</taxon>
        <taxon>Actinomycetes</taxon>
        <taxon>Streptosporangiales</taxon>
        <taxon>Streptosporangiaceae</taxon>
        <taxon>Planomonospora</taxon>
    </lineage>
</organism>
<feature type="transmembrane region" description="Helical" evidence="1">
    <location>
        <begin position="21"/>
        <end position="39"/>
    </location>
</feature>
<feature type="transmembrane region" description="Helical" evidence="1">
    <location>
        <begin position="171"/>
        <end position="190"/>
    </location>
</feature>
<dbReference type="InterPro" id="IPR046264">
    <property type="entry name" value="DUF6297"/>
</dbReference>
<feature type="transmembrane region" description="Helical" evidence="1">
    <location>
        <begin position="202"/>
        <end position="222"/>
    </location>
</feature>
<dbReference type="RefSeq" id="WP_344856870.1">
    <property type="nucleotide sequence ID" value="NZ_BAAAUT010000008.1"/>
</dbReference>
<feature type="transmembrane region" description="Helical" evidence="1">
    <location>
        <begin position="109"/>
        <end position="131"/>
    </location>
</feature>
<keyword evidence="3" id="KW-1185">Reference proteome</keyword>
<feature type="transmembrane region" description="Helical" evidence="1">
    <location>
        <begin position="403"/>
        <end position="424"/>
    </location>
</feature>
<keyword evidence="1" id="KW-0812">Transmembrane</keyword>
<comment type="caution">
    <text evidence="2">The sequence shown here is derived from an EMBL/GenBank/DDBJ whole genome shotgun (WGS) entry which is preliminary data.</text>
</comment>
<reference evidence="3" key="1">
    <citation type="journal article" date="2019" name="Int. J. Syst. Evol. Microbiol.">
        <title>The Global Catalogue of Microorganisms (GCM) 10K type strain sequencing project: providing services to taxonomists for standard genome sequencing and annotation.</title>
        <authorList>
            <consortium name="The Broad Institute Genomics Platform"/>
            <consortium name="The Broad Institute Genome Sequencing Center for Infectious Disease"/>
            <person name="Wu L."/>
            <person name="Ma J."/>
        </authorList>
    </citation>
    <scope>NUCLEOTIDE SEQUENCE [LARGE SCALE GENOMIC DNA]</scope>
    <source>
        <strain evidence="3">JCM 9373</strain>
    </source>
</reference>
<accession>A0ABP6MWD2</accession>
<feature type="transmembrane region" description="Helical" evidence="1">
    <location>
        <begin position="436"/>
        <end position="455"/>
    </location>
</feature>
<evidence type="ECO:0000256" key="1">
    <source>
        <dbReference type="SAM" id="Phobius"/>
    </source>
</evidence>